<organism evidence="7 8">
    <name type="scientific">Dimorphilus gyrociliatus</name>
    <dbReference type="NCBI Taxonomy" id="2664684"/>
    <lineage>
        <taxon>Eukaryota</taxon>
        <taxon>Metazoa</taxon>
        <taxon>Spiralia</taxon>
        <taxon>Lophotrochozoa</taxon>
        <taxon>Annelida</taxon>
        <taxon>Polychaeta</taxon>
        <taxon>Polychaeta incertae sedis</taxon>
        <taxon>Dinophilidae</taxon>
        <taxon>Dimorphilus</taxon>
    </lineage>
</organism>
<keyword evidence="3" id="KW-0862">Zinc</keyword>
<accession>A0A7I8W1P9</accession>
<comment type="caution">
    <text evidence="7">The sequence shown here is derived from an EMBL/GenBank/DDBJ whole genome shotgun (WGS) entry which is preliminary data.</text>
</comment>
<evidence type="ECO:0000259" key="5">
    <source>
        <dbReference type="Pfam" id="PF04968"/>
    </source>
</evidence>
<dbReference type="Gene3D" id="3.30.710.10">
    <property type="entry name" value="Potassium Channel Kv1.1, Chain A"/>
    <property type="match status" value="1"/>
</dbReference>
<feature type="region of interest" description="Disordered" evidence="4">
    <location>
        <begin position="660"/>
        <end position="689"/>
    </location>
</feature>
<name>A0A7I8W1P9_9ANNE</name>
<dbReference type="OrthoDB" id="550012at2759"/>
<evidence type="ECO:0000256" key="4">
    <source>
        <dbReference type="SAM" id="MobiDB-lite"/>
    </source>
</evidence>
<evidence type="ECO:0000256" key="1">
    <source>
        <dbReference type="ARBA" id="ARBA00022723"/>
    </source>
</evidence>
<sequence length="689" mass="78118">MTRNDTIRQTKDPIVDILLSSISRSGKSNIFLGGPNITKLSRLLTSSAGNQVEQSLHKLAINSKYTTDDPPISGTFNQAQRKNIRSSDSIHSSQKSARGNSGIKTKTSVINNEAENRFSDLKDLGPTMIIHVCDEARDVKKDFNCPRQVLVREMKYFAEYLSGTDMQRADDVDISVHCDVTIFEWLMTYVKRHLEGNSSNVPKLEASNVISVLISSDFLKMDSLVSECITFCHNNMDSILAAPSNMNCINDSLVARIADGLSHNKIDSLKDRRDKFKSKLFMRKITTLFDASFHNTDSPENASTLFSCSACGKLLTRSLESKIPCSNSRMTISNRGTITHTHIKDPNWDVNDYILELKSKSPKNDWRHVYWKLWGKINCLTCSRCSSVFQCSQLNTCRYHPQAPVFLQESVSWECCKQKSFRLDAHSLANGCQFRDHVVDTVDVSTTGSGTITLPLRSNQVYNDLLAHRNMICTYDNNQKLMENNGVYNIFAEDEAATAANENSQSKGDASRQSTPCTAPRLQALQKVDSYDNNNISEDMARINYADEFLDEDEEEDVIEEDEDGILAKLRKGRPKKVTVNPEAILVDPPDFATLKSRKWDSTRSIRWNQDAQREDDQRRTENIISYLTRLRVVTDKSERNKQKQPIVSIFSKLESSWKASNLPNQSSNKVSVQQLNRNKQPRNVLHRY</sequence>
<dbReference type="PANTHER" id="PTHR20946">
    <property type="entry name" value="SANT AND BTB DOMAIN REGULATOR OF CLASS SWITCH RECOMBINATION"/>
    <property type="match status" value="1"/>
</dbReference>
<evidence type="ECO:0000256" key="2">
    <source>
        <dbReference type="ARBA" id="ARBA00022737"/>
    </source>
</evidence>
<keyword evidence="1" id="KW-0479">Metal-binding</keyword>
<feature type="compositionally biased region" description="Polar residues" evidence="4">
    <location>
        <begin position="74"/>
        <end position="108"/>
    </location>
</feature>
<feature type="region of interest" description="Disordered" evidence="4">
    <location>
        <begin position="70"/>
        <end position="108"/>
    </location>
</feature>
<dbReference type="Pfam" id="PF11822">
    <property type="entry name" value="BTB_SANBR"/>
    <property type="match status" value="1"/>
</dbReference>
<evidence type="ECO:0000313" key="7">
    <source>
        <dbReference type="EMBL" id="CAD5120701.1"/>
    </source>
</evidence>
<dbReference type="Proteomes" id="UP000549394">
    <property type="component" value="Unassembled WGS sequence"/>
</dbReference>
<evidence type="ECO:0000256" key="3">
    <source>
        <dbReference type="ARBA" id="ARBA00022833"/>
    </source>
</evidence>
<dbReference type="InterPro" id="IPR011333">
    <property type="entry name" value="SKP1/BTB/POZ_sf"/>
</dbReference>
<dbReference type="Pfam" id="PF04968">
    <property type="entry name" value="CHORD"/>
    <property type="match status" value="1"/>
</dbReference>
<evidence type="ECO:0000259" key="6">
    <source>
        <dbReference type="Pfam" id="PF11822"/>
    </source>
</evidence>
<evidence type="ECO:0000313" key="8">
    <source>
        <dbReference type="Proteomes" id="UP000549394"/>
    </source>
</evidence>
<protein>
    <submittedName>
        <fullName evidence="7">DgyrCDS9265</fullName>
    </submittedName>
</protein>
<dbReference type="PANTHER" id="PTHR20946:SF0">
    <property type="entry name" value="SANT AND BTB DOMAIN REGULATOR OF CLASS SWITCH RECOMBINATION"/>
    <property type="match status" value="1"/>
</dbReference>
<dbReference type="GO" id="GO:0046872">
    <property type="term" value="F:metal ion binding"/>
    <property type="evidence" value="ECO:0007669"/>
    <property type="project" value="UniProtKB-KW"/>
</dbReference>
<feature type="domain" description="SANT and BTB" evidence="6">
    <location>
        <begin position="128"/>
        <end position="229"/>
    </location>
</feature>
<keyword evidence="2" id="KW-0677">Repeat</keyword>
<feature type="compositionally biased region" description="Polar residues" evidence="4">
    <location>
        <begin position="660"/>
        <end position="679"/>
    </location>
</feature>
<reference evidence="7 8" key="1">
    <citation type="submission" date="2020-08" db="EMBL/GenBank/DDBJ databases">
        <authorList>
            <person name="Hejnol A."/>
        </authorList>
    </citation>
    <scope>NUCLEOTIDE SEQUENCE [LARGE SCALE GENOMIC DNA]</scope>
</reference>
<dbReference type="AlphaFoldDB" id="A0A7I8W1P9"/>
<keyword evidence="8" id="KW-1185">Reference proteome</keyword>
<proteinExistence type="predicted"/>
<dbReference type="InterPro" id="IPR007051">
    <property type="entry name" value="CHORD_dom"/>
</dbReference>
<dbReference type="EMBL" id="CAJFCJ010000013">
    <property type="protein sequence ID" value="CAD5120701.1"/>
    <property type="molecule type" value="Genomic_DNA"/>
</dbReference>
<dbReference type="Gene3D" id="4.10.1130.20">
    <property type="match status" value="1"/>
</dbReference>
<dbReference type="InterPro" id="IPR021777">
    <property type="entry name" value="SANBR_BTB"/>
</dbReference>
<feature type="domain" description="CHORD" evidence="5">
    <location>
        <begin position="385"/>
        <end position="437"/>
    </location>
</feature>
<dbReference type="InterPro" id="IPR045902">
    <property type="entry name" value="SANBR-like"/>
</dbReference>
<gene>
    <name evidence="7" type="ORF">DGYR_LOCUS8756</name>
</gene>